<comment type="caution">
    <text evidence="2">The sequence shown here is derived from an EMBL/GenBank/DDBJ whole genome shotgun (WGS) entry which is preliminary data.</text>
</comment>
<sequence length="46" mass="5324">MVVLVTGIPLVWDATVTLTASRQNAMNERMRTDRQERDPREGFRCC</sequence>
<reference evidence="2 3" key="1">
    <citation type="submission" date="2024-06" db="EMBL/GenBank/DDBJ databases">
        <title>The Natural Products Discovery Center: Release of the First 8490 Sequenced Strains for Exploring Actinobacteria Biosynthetic Diversity.</title>
        <authorList>
            <person name="Kalkreuter E."/>
            <person name="Kautsar S.A."/>
            <person name="Yang D."/>
            <person name="Bader C.D."/>
            <person name="Teijaro C.N."/>
            <person name="Fluegel L."/>
            <person name="Davis C.M."/>
            <person name="Simpson J.R."/>
            <person name="Lauterbach L."/>
            <person name="Steele A.D."/>
            <person name="Gui C."/>
            <person name="Meng S."/>
            <person name="Li G."/>
            <person name="Viehrig K."/>
            <person name="Ye F."/>
            <person name="Su P."/>
            <person name="Kiefer A.F."/>
            <person name="Nichols A."/>
            <person name="Cepeda A.J."/>
            <person name="Yan W."/>
            <person name="Fan B."/>
            <person name="Jiang Y."/>
            <person name="Adhikari A."/>
            <person name="Zheng C.-J."/>
            <person name="Schuster L."/>
            <person name="Cowan T.M."/>
            <person name="Smanski M.J."/>
            <person name="Chevrette M.G."/>
            <person name="De Carvalho L.P.S."/>
            <person name="Shen B."/>
        </authorList>
    </citation>
    <scope>NUCLEOTIDE SEQUENCE [LARGE SCALE GENOMIC DNA]</scope>
    <source>
        <strain evidence="2 3">NPDC052360</strain>
    </source>
</reference>
<evidence type="ECO:0000256" key="1">
    <source>
        <dbReference type="SAM" id="MobiDB-lite"/>
    </source>
</evidence>
<evidence type="ECO:0000313" key="3">
    <source>
        <dbReference type="Proteomes" id="UP001553148"/>
    </source>
</evidence>
<evidence type="ECO:0000313" key="2">
    <source>
        <dbReference type="EMBL" id="MEV8460148.1"/>
    </source>
</evidence>
<dbReference type="Proteomes" id="UP001553148">
    <property type="component" value="Unassembled WGS sequence"/>
</dbReference>
<feature type="region of interest" description="Disordered" evidence="1">
    <location>
        <begin position="27"/>
        <end position="46"/>
    </location>
</feature>
<organism evidence="2 3">
    <name type="scientific">Streptomyces griseosporeus</name>
    <dbReference type="NCBI Taxonomy" id="1910"/>
    <lineage>
        <taxon>Bacteria</taxon>
        <taxon>Bacillati</taxon>
        <taxon>Actinomycetota</taxon>
        <taxon>Actinomycetes</taxon>
        <taxon>Kitasatosporales</taxon>
        <taxon>Streptomycetaceae</taxon>
        <taxon>Streptomyces</taxon>
    </lineage>
</organism>
<accession>A0ABV3KLF5</accession>
<proteinExistence type="predicted"/>
<dbReference type="RefSeq" id="WP_162655603.1">
    <property type="nucleotide sequence ID" value="NZ_JBFAUJ010000004.1"/>
</dbReference>
<name>A0ABV3KLF5_STRGS</name>
<gene>
    <name evidence="2" type="ORF">AB0470_11445</name>
</gene>
<protein>
    <submittedName>
        <fullName evidence="2">Uncharacterized protein</fullName>
    </submittedName>
</protein>
<keyword evidence="3" id="KW-1185">Reference proteome</keyword>
<feature type="compositionally biased region" description="Basic and acidic residues" evidence="1">
    <location>
        <begin position="28"/>
        <end position="46"/>
    </location>
</feature>
<dbReference type="EMBL" id="JBFAUJ010000004">
    <property type="protein sequence ID" value="MEV8460148.1"/>
    <property type="molecule type" value="Genomic_DNA"/>
</dbReference>